<dbReference type="AlphaFoldDB" id="A0A267WJX4"/>
<evidence type="ECO:0000313" key="1">
    <source>
        <dbReference type="EMBL" id="PAC72930.1"/>
    </source>
</evidence>
<dbReference type="EMBL" id="MNLB01000009">
    <property type="protein sequence ID" value="PAC72930.1"/>
    <property type="molecule type" value="Genomic_DNA"/>
</dbReference>
<evidence type="ECO:0000313" key="2">
    <source>
        <dbReference type="Proteomes" id="UP000216789"/>
    </source>
</evidence>
<name>A0A267WJX4_BIFPS</name>
<comment type="caution">
    <text evidence="1">The sequence shown here is derived from an EMBL/GenBank/DDBJ whole genome shotgun (WGS) entry which is preliminary data.</text>
</comment>
<reference evidence="1 2" key="1">
    <citation type="journal article" date="2017" name="ISME J.">
        <title>Unveiling bifidobacterial biogeography across the mammalian branch of the tree of life.</title>
        <authorList>
            <person name="Milani C."/>
            <person name="Mangifesta M."/>
            <person name="Mancabelli L."/>
            <person name="Lugli G.A."/>
            <person name="James K."/>
            <person name="Duranti S."/>
            <person name="Turroni F."/>
            <person name="Ferrario C."/>
            <person name="Ossiprandi M.C."/>
            <person name="van Sinderen D."/>
            <person name="Ventura M."/>
        </authorList>
    </citation>
    <scope>NUCLEOTIDE SEQUENCE [LARGE SCALE GENOMIC DNA]</scope>
    <source>
        <strain evidence="1 2">1E</strain>
    </source>
</reference>
<dbReference type="Proteomes" id="UP000216789">
    <property type="component" value="Unassembled WGS sequence"/>
</dbReference>
<sequence length="51" mass="5861">MNWLAIVLIVFVAFSWRMTLALCRAARLGDEMAARLADGRRAAQQREEERP</sequence>
<proteinExistence type="predicted"/>
<dbReference type="RefSeq" id="WP_198948949.1">
    <property type="nucleotide sequence ID" value="NZ_JAIZGT010000004.1"/>
</dbReference>
<gene>
    <name evidence="1" type="ORF">BPS1E_1404</name>
</gene>
<accession>A0A267WJX4</accession>
<protein>
    <submittedName>
        <fullName evidence="1">Uncharacterized protein</fullName>
    </submittedName>
</protein>
<organism evidence="1 2">
    <name type="scientific">Bifidobacterium pseudocatenulatum</name>
    <dbReference type="NCBI Taxonomy" id="28026"/>
    <lineage>
        <taxon>Bacteria</taxon>
        <taxon>Bacillati</taxon>
        <taxon>Actinomycetota</taxon>
        <taxon>Actinomycetes</taxon>
        <taxon>Bifidobacteriales</taxon>
        <taxon>Bifidobacteriaceae</taxon>
        <taxon>Bifidobacterium</taxon>
    </lineage>
</organism>